<evidence type="ECO:0000256" key="2">
    <source>
        <dbReference type="SAM" id="SignalP"/>
    </source>
</evidence>
<feature type="domain" description="F-box" evidence="3">
    <location>
        <begin position="51"/>
        <end position="97"/>
    </location>
</feature>
<dbReference type="InterPro" id="IPR001810">
    <property type="entry name" value="F-box_dom"/>
</dbReference>
<dbReference type="SUPFAM" id="SSF117281">
    <property type="entry name" value="Kelch motif"/>
    <property type="match status" value="1"/>
</dbReference>
<evidence type="ECO:0000259" key="3">
    <source>
        <dbReference type="PROSITE" id="PS50181"/>
    </source>
</evidence>
<gene>
    <name evidence="4" type="ORF">LC_TR393_c0_g1_i1_g.1043</name>
    <name evidence="5" type="ORF">LE_TR22880_c0_g1_i1_g.72446</name>
    <name evidence="6" type="ORF">MP_TR24175_c0_g1_i1_g.70274</name>
</gene>
<evidence type="ECO:0000313" key="4">
    <source>
        <dbReference type="EMBL" id="JAU49737.1"/>
    </source>
</evidence>
<feature type="chain" id="PRO_5009624555" evidence="2">
    <location>
        <begin position="24"/>
        <end position="393"/>
    </location>
</feature>
<organism evidence="6">
    <name type="scientific">Noccaea caerulescens</name>
    <name type="common">Alpine penny-cress</name>
    <name type="synonym">Thlaspi caerulescens</name>
    <dbReference type="NCBI Taxonomy" id="107243"/>
    <lineage>
        <taxon>Eukaryota</taxon>
        <taxon>Viridiplantae</taxon>
        <taxon>Streptophyta</taxon>
        <taxon>Embryophyta</taxon>
        <taxon>Tracheophyta</taxon>
        <taxon>Spermatophyta</taxon>
        <taxon>Magnoliopsida</taxon>
        <taxon>eudicotyledons</taxon>
        <taxon>Gunneridae</taxon>
        <taxon>Pentapetalae</taxon>
        <taxon>rosids</taxon>
        <taxon>malvids</taxon>
        <taxon>Brassicales</taxon>
        <taxon>Brassicaceae</taxon>
        <taxon>Coluteocarpeae</taxon>
        <taxon>Noccaea</taxon>
    </lineage>
</organism>
<dbReference type="PANTHER" id="PTHR24414:SF135">
    <property type="entry name" value="F-BOX DOMAIN-CONTAINING PROTEIN"/>
    <property type="match status" value="1"/>
</dbReference>
<evidence type="ECO:0000313" key="5">
    <source>
        <dbReference type="EMBL" id="JAU76445.1"/>
    </source>
</evidence>
<keyword evidence="2" id="KW-0732">Signal</keyword>
<feature type="signal peptide" evidence="2">
    <location>
        <begin position="1"/>
        <end position="23"/>
    </location>
</feature>
<name>A0A1J3K9L8_NOCCA</name>
<dbReference type="InterPro" id="IPR036047">
    <property type="entry name" value="F-box-like_dom_sf"/>
</dbReference>
<dbReference type="SUPFAM" id="SSF81383">
    <property type="entry name" value="F-box domain"/>
    <property type="match status" value="1"/>
</dbReference>
<dbReference type="CDD" id="cd22152">
    <property type="entry name" value="F-box_AtAFR-like"/>
    <property type="match status" value="1"/>
</dbReference>
<reference evidence="6" key="1">
    <citation type="submission" date="2016-07" db="EMBL/GenBank/DDBJ databases">
        <title>De novo transcriptome assembly of four accessions of the metal hyperaccumulator plant Noccaea caerulescens.</title>
        <authorList>
            <person name="Blande D."/>
            <person name="Halimaa P."/>
            <person name="Tervahauta A.I."/>
            <person name="Aarts M.G."/>
            <person name="Karenlampi S.O."/>
        </authorList>
    </citation>
    <scope>NUCLEOTIDE SEQUENCE</scope>
</reference>
<dbReference type="InterPro" id="IPR050354">
    <property type="entry name" value="F-box/kelch-repeat_ARATH"/>
</dbReference>
<dbReference type="InterPro" id="IPR057499">
    <property type="entry name" value="Kelch_FKB95"/>
</dbReference>
<accession>A0A1J3K9L8</accession>
<proteinExistence type="predicted"/>
<dbReference type="Pfam" id="PF25210">
    <property type="entry name" value="Kelch_FKB95"/>
    <property type="match status" value="1"/>
</dbReference>
<dbReference type="PROSITE" id="PS50181">
    <property type="entry name" value="FBOX"/>
    <property type="match status" value="1"/>
</dbReference>
<dbReference type="SMART" id="SM00256">
    <property type="entry name" value="FBOX"/>
    <property type="match status" value="1"/>
</dbReference>
<dbReference type="EMBL" id="GEVK01003095">
    <property type="protein sequence ID" value="JAU49737.1"/>
    <property type="molecule type" value="Transcribed_RNA"/>
</dbReference>
<dbReference type="EMBL" id="GEVM01004559">
    <property type="protein sequence ID" value="JAV01380.1"/>
    <property type="molecule type" value="Transcribed_RNA"/>
</dbReference>
<dbReference type="Gene3D" id="2.120.10.80">
    <property type="entry name" value="Kelch-type beta propeller"/>
    <property type="match status" value="1"/>
</dbReference>
<dbReference type="InterPro" id="IPR015915">
    <property type="entry name" value="Kelch-typ_b-propeller"/>
</dbReference>
<protein>
    <submittedName>
        <fullName evidence="6">F-box/kelch-repeat protein</fullName>
    </submittedName>
</protein>
<dbReference type="EMBL" id="GEVL01000896">
    <property type="protein sequence ID" value="JAU76445.1"/>
    <property type="molecule type" value="Transcribed_RNA"/>
</dbReference>
<dbReference type="PANTHER" id="PTHR24414">
    <property type="entry name" value="F-BOX/KELCH-REPEAT PROTEIN SKIP4"/>
    <property type="match status" value="1"/>
</dbReference>
<evidence type="ECO:0000256" key="1">
    <source>
        <dbReference type="SAM" id="MobiDB-lite"/>
    </source>
</evidence>
<dbReference type="Pfam" id="PF00646">
    <property type="entry name" value="F-box"/>
    <property type="match status" value="1"/>
</dbReference>
<evidence type="ECO:0000313" key="6">
    <source>
        <dbReference type="EMBL" id="JAV01380.1"/>
    </source>
</evidence>
<dbReference type="AlphaFoldDB" id="A0A1J3K9L8"/>
<feature type="region of interest" description="Disordered" evidence="1">
    <location>
        <begin position="29"/>
        <end position="51"/>
    </location>
</feature>
<sequence length="393" mass="44873">MWAFLLFLCTRFFRLVMFSKTMAAKSESSESPFPIMSSKTMAEKDESSESPFPIRSLPEDIIVDIIARVRRCDHPTLSLVSKHLRSIVSSPELYARRSLLGRTEHRLYVLLHLSDYNTSKKCWYVLRNRRFVPVSTPLPTSGSFIAAGSKIYVFGMDCYSTTAVSIQCPSHTVKTLPSMPYMLTRAASIIDGKIHVSGNCDYDGFEVSMLVFNTETQMWEPEIIEPDIKVFPLIRSSVVMADKIYIATYQNSIFYHPKERTWGKDEMLDSKMWNFANACVVDDVLYYYDASENCLRTYDPNKRCWGVVNGLDDLLVTTRGSLRGSETVSYSGKLALFFLKEAVRGNGIWCAEISLETRQGGEIWGKVEWCHQVLIVEDEFAFEFPIKLLPVML</sequence>